<feature type="region of interest" description="Disordered" evidence="8">
    <location>
        <begin position="1"/>
        <end position="171"/>
    </location>
</feature>
<evidence type="ECO:0000256" key="5">
    <source>
        <dbReference type="ARBA" id="ARBA00022664"/>
    </source>
</evidence>
<keyword evidence="7" id="KW-0539">Nucleus</keyword>
<dbReference type="OrthoDB" id="48562at2759"/>
<proteinExistence type="inferred from homology"/>
<feature type="compositionally biased region" description="Low complexity" evidence="8">
    <location>
        <begin position="72"/>
        <end position="98"/>
    </location>
</feature>
<evidence type="ECO:0000256" key="2">
    <source>
        <dbReference type="ARBA" id="ARBA00004604"/>
    </source>
</evidence>
<evidence type="ECO:0000256" key="1">
    <source>
        <dbReference type="ARBA" id="ARBA00004324"/>
    </source>
</evidence>
<dbReference type="OMA" id="PRVMKPM"/>
<evidence type="ECO:0000313" key="9">
    <source>
        <dbReference type="EMBL" id="OCU02032.1"/>
    </source>
</evidence>
<comment type="similarity">
    <text evidence="3">Belongs to the ARL6IP4 family.</text>
</comment>
<dbReference type="GO" id="GO:0006397">
    <property type="term" value="P:mRNA processing"/>
    <property type="evidence" value="ECO:0007669"/>
    <property type="project" value="UniProtKB-KW"/>
</dbReference>
<dbReference type="GO" id="GO:0005730">
    <property type="term" value="C:nucleolus"/>
    <property type="evidence" value="ECO:0007669"/>
    <property type="project" value="UniProtKB-SubCell"/>
</dbReference>
<dbReference type="Pfam" id="PF10500">
    <property type="entry name" value="SR-25"/>
    <property type="match status" value="1"/>
</dbReference>
<feature type="compositionally biased region" description="Basic residues" evidence="8">
    <location>
        <begin position="60"/>
        <end position="71"/>
    </location>
</feature>
<evidence type="ECO:0000256" key="3">
    <source>
        <dbReference type="ARBA" id="ARBA00006852"/>
    </source>
</evidence>
<comment type="subcellular location">
    <subcellularLocation>
        <location evidence="1">Nucleus speckle</location>
    </subcellularLocation>
    <subcellularLocation>
        <location evidence="2">Nucleus</location>
        <location evidence="2">Nucleolus</location>
    </subcellularLocation>
</comment>
<dbReference type="EMBL" id="CM004466">
    <property type="protein sequence ID" value="OCU02032.1"/>
    <property type="molecule type" value="Genomic_DNA"/>
</dbReference>
<reference evidence="10" key="1">
    <citation type="journal article" date="2016" name="Nature">
        <title>Genome evolution in the allotetraploid frog Xenopus laevis.</title>
        <authorList>
            <person name="Session A.M."/>
            <person name="Uno Y."/>
            <person name="Kwon T."/>
            <person name="Chapman J.A."/>
            <person name="Toyoda A."/>
            <person name="Takahashi S."/>
            <person name="Fukui A."/>
            <person name="Hikosaka A."/>
            <person name="Suzuki A."/>
            <person name="Kondo M."/>
            <person name="van Heeringen S.J."/>
            <person name="Quigley I."/>
            <person name="Heinz S."/>
            <person name="Ogino H."/>
            <person name="Ochi H."/>
            <person name="Hellsten U."/>
            <person name="Lyons J.B."/>
            <person name="Simakov O."/>
            <person name="Putnam N."/>
            <person name="Stites J."/>
            <person name="Kuroki Y."/>
            <person name="Tanaka T."/>
            <person name="Michiue T."/>
            <person name="Watanabe M."/>
            <person name="Bogdanovic O."/>
            <person name="Lister R."/>
            <person name="Georgiou G."/>
            <person name="Paranjpe S.S."/>
            <person name="van Kruijsbergen I."/>
            <person name="Shu S."/>
            <person name="Carlson J."/>
            <person name="Kinoshita T."/>
            <person name="Ohta Y."/>
            <person name="Mawaribuchi S."/>
            <person name="Jenkins J."/>
            <person name="Grimwood J."/>
            <person name="Schmutz J."/>
            <person name="Mitros T."/>
            <person name="Mozaffari S.V."/>
            <person name="Suzuki Y."/>
            <person name="Haramoto Y."/>
            <person name="Yamamoto T.S."/>
            <person name="Takagi C."/>
            <person name="Heald R."/>
            <person name="Miller K."/>
            <person name="Haudenschild C."/>
            <person name="Kitzman J."/>
            <person name="Nakayama T."/>
            <person name="Izutsu Y."/>
            <person name="Robert J."/>
            <person name="Fortriede J."/>
            <person name="Burns K."/>
            <person name="Lotay V."/>
            <person name="Karimi K."/>
            <person name="Yasuoka Y."/>
            <person name="Dichmann D.S."/>
            <person name="Flajnik M.F."/>
            <person name="Houston D.W."/>
            <person name="Shendure J."/>
            <person name="DuPasquier L."/>
            <person name="Vize P.D."/>
            <person name="Zorn A.M."/>
            <person name="Ito M."/>
            <person name="Marcotte E.M."/>
            <person name="Wallingford J.B."/>
            <person name="Ito Y."/>
            <person name="Asashima M."/>
            <person name="Ueno N."/>
            <person name="Matsuda Y."/>
            <person name="Veenstra G.J."/>
            <person name="Fujiyama A."/>
            <person name="Harland R.M."/>
            <person name="Taira M."/>
            <person name="Rokhsar D.S."/>
        </authorList>
    </citation>
    <scope>NUCLEOTIDE SEQUENCE [LARGE SCALE GENOMIC DNA]</scope>
    <source>
        <strain evidence="10">J</strain>
    </source>
</reference>
<feature type="compositionally biased region" description="Basic residues" evidence="8">
    <location>
        <begin position="100"/>
        <end position="131"/>
    </location>
</feature>
<organism evidence="9 10">
    <name type="scientific">Xenopus laevis</name>
    <name type="common">African clawed frog</name>
    <dbReference type="NCBI Taxonomy" id="8355"/>
    <lineage>
        <taxon>Eukaryota</taxon>
        <taxon>Metazoa</taxon>
        <taxon>Chordata</taxon>
        <taxon>Craniata</taxon>
        <taxon>Vertebrata</taxon>
        <taxon>Euteleostomi</taxon>
        <taxon>Amphibia</taxon>
        <taxon>Batrachia</taxon>
        <taxon>Anura</taxon>
        <taxon>Pipoidea</taxon>
        <taxon>Pipidae</taxon>
        <taxon>Xenopodinae</taxon>
        <taxon>Xenopus</taxon>
        <taxon>Xenopus</taxon>
    </lineage>
</organism>
<keyword evidence="5" id="KW-0507">mRNA processing</keyword>
<dbReference type="InterPro" id="IPR019532">
    <property type="entry name" value="Nucl_RNA-splicing_assoc_SR-25"/>
</dbReference>
<dbReference type="GO" id="GO:0016607">
    <property type="term" value="C:nuclear speck"/>
    <property type="evidence" value="ECO:0007669"/>
    <property type="project" value="UniProtKB-SubCell"/>
</dbReference>
<dbReference type="GO" id="GO:0008380">
    <property type="term" value="P:RNA splicing"/>
    <property type="evidence" value="ECO:0007669"/>
    <property type="project" value="UniProtKB-KW"/>
</dbReference>
<keyword evidence="6" id="KW-0508">mRNA splicing</keyword>
<dbReference type="Proteomes" id="UP000694892">
    <property type="component" value="Chromosome 1L"/>
</dbReference>
<sequence length="245" mass="27721">MMDGTHAIKRSRSRSPKVSQSKSSKKKKRSSSRCRSGSDSPARKHSTLAKYRAEVPDRRKKERRKKRRKRTVSTTSSSSSESSSSSSSSSSDDSGDSTCKSKRSSHRKKKNKKQIKRKKAKKNKKLKKKTSFKLECQDTKSTEKEVLPGPSVNPCKKESPEVSGPALTDEQKSRIQAMKPMTKEEWDAQQSVIRKVVDPETGRIRLIKGDGEVLEEIVSKDRHKEINKHATQKDGLEFQMHSGMF</sequence>
<gene>
    <name evidence="9" type="ORF">XELAEV_18007789mg</name>
</gene>
<accession>A0A974I5R1</accession>
<evidence type="ECO:0000313" key="10">
    <source>
        <dbReference type="Proteomes" id="UP000694892"/>
    </source>
</evidence>
<evidence type="ECO:0000256" key="4">
    <source>
        <dbReference type="ARBA" id="ARBA00017993"/>
    </source>
</evidence>
<feature type="compositionally biased region" description="Basic residues" evidence="8">
    <location>
        <begin position="23"/>
        <end position="32"/>
    </location>
</feature>
<protein>
    <recommendedName>
        <fullName evidence="4">ADP-ribosylation factor-like protein 6-interacting protein 4</fullName>
    </recommendedName>
</protein>
<evidence type="ECO:0000256" key="7">
    <source>
        <dbReference type="ARBA" id="ARBA00023242"/>
    </source>
</evidence>
<dbReference type="AlphaFoldDB" id="A0A974I5R1"/>
<evidence type="ECO:0000256" key="6">
    <source>
        <dbReference type="ARBA" id="ARBA00023187"/>
    </source>
</evidence>
<feature type="compositionally biased region" description="Basic and acidic residues" evidence="8">
    <location>
        <begin position="135"/>
        <end position="146"/>
    </location>
</feature>
<evidence type="ECO:0000256" key="8">
    <source>
        <dbReference type="SAM" id="MobiDB-lite"/>
    </source>
</evidence>
<name>A0A974I5R1_XENLA</name>
<dbReference type="KEGG" id="xla:733371"/>